<proteinExistence type="predicted"/>
<keyword evidence="2" id="KW-1185">Reference proteome</keyword>
<protein>
    <submittedName>
        <fullName evidence="1">17619_t:CDS:1</fullName>
    </submittedName>
</protein>
<reference evidence="1" key="1">
    <citation type="submission" date="2021-06" db="EMBL/GenBank/DDBJ databases">
        <authorList>
            <person name="Kallberg Y."/>
            <person name="Tangrot J."/>
            <person name="Rosling A."/>
        </authorList>
    </citation>
    <scope>NUCLEOTIDE SEQUENCE</scope>
    <source>
        <strain evidence="1">UK204</strain>
    </source>
</reference>
<dbReference type="AlphaFoldDB" id="A0A9N9ARA7"/>
<feature type="non-terminal residue" evidence="1">
    <location>
        <position position="67"/>
    </location>
</feature>
<gene>
    <name evidence="1" type="ORF">FCALED_LOCUS5601</name>
</gene>
<evidence type="ECO:0000313" key="1">
    <source>
        <dbReference type="EMBL" id="CAG8540204.1"/>
    </source>
</evidence>
<name>A0A9N9ARA7_9GLOM</name>
<organism evidence="1 2">
    <name type="scientific">Funneliformis caledonium</name>
    <dbReference type="NCBI Taxonomy" id="1117310"/>
    <lineage>
        <taxon>Eukaryota</taxon>
        <taxon>Fungi</taxon>
        <taxon>Fungi incertae sedis</taxon>
        <taxon>Mucoromycota</taxon>
        <taxon>Glomeromycotina</taxon>
        <taxon>Glomeromycetes</taxon>
        <taxon>Glomerales</taxon>
        <taxon>Glomeraceae</taxon>
        <taxon>Funneliformis</taxon>
    </lineage>
</organism>
<sequence>MCYLEVLKKSLEYEHYKDQTKTRNAKFLEIPVPQLICTIIIYTINDHDVPLRINIAESYRNNCATRI</sequence>
<dbReference type="Proteomes" id="UP000789570">
    <property type="component" value="Unassembled WGS sequence"/>
</dbReference>
<comment type="caution">
    <text evidence="1">The sequence shown here is derived from an EMBL/GenBank/DDBJ whole genome shotgun (WGS) entry which is preliminary data.</text>
</comment>
<evidence type="ECO:0000313" key="2">
    <source>
        <dbReference type="Proteomes" id="UP000789570"/>
    </source>
</evidence>
<accession>A0A9N9ARA7</accession>
<dbReference type="EMBL" id="CAJVPQ010001239">
    <property type="protein sequence ID" value="CAG8540204.1"/>
    <property type="molecule type" value="Genomic_DNA"/>
</dbReference>